<feature type="transmembrane region" description="Helical" evidence="10">
    <location>
        <begin position="171"/>
        <end position="194"/>
    </location>
</feature>
<evidence type="ECO:0000313" key="13">
    <source>
        <dbReference type="Proteomes" id="UP000192596"/>
    </source>
</evidence>
<dbReference type="AlphaFoldDB" id="A0A1V8SP44"/>
<dbReference type="GO" id="GO:0015271">
    <property type="term" value="F:outward rectifier potassium channel activity"/>
    <property type="evidence" value="ECO:0007669"/>
    <property type="project" value="TreeGrafter"/>
</dbReference>
<feature type="transmembrane region" description="Helical" evidence="10">
    <location>
        <begin position="269"/>
        <end position="292"/>
    </location>
</feature>
<feature type="transmembrane region" description="Helical" evidence="10">
    <location>
        <begin position="92"/>
        <end position="116"/>
    </location>
</feature>
<feature type="region of interest" description="Disordered" evidence="9">
    <location>
        <begin position="627"/>
        <end position="654"/>
    </location>
</feature>
<evidence type="ECO:0000256" key="6">
    <source>
        <dbReference type="ARBA" id="ARBA00023136"/>
    </source>
</evidence>
<evidence type="ECO:0000256" key="9">
    <source>
        <dbReference type="SAM" id="MobiDB-lite"/>
    </source>
</evidence>
<proteinExistence type="inferred from homology"/>
<dbReference type="PANTHER" id="PTHR11003:SF301">
    <property type="entry name" value="POTASSIUM CHANNEL PROTEIN"/>
    <property type="match status" value="1"/>
</dbReference>
<feature type="domain" description="Potassium channel" evidence="11">
    <location>
        <begin position="376"/>
        <end position="450"/>
    </location>
</feature>
<dbReference type="Gene3D" id="1.10.287.70">
    <property type="match status" value="2"/>
</dbReference>
<feature type="transmembrane region" description="Helical" evidence="10">
    <location>
        <begin position="214"/>
        <end position="232"/>
    </location>
</feature>
<keyword evidence="7 8" id="KW-0407">Ion channel</keyword>
<feature type="transmembrane region" description="Helical" evidence="10">
    <location>
        <begin position="400"/>
        <end position="419"/>
    </location>
</feature>
<dbReference type="OrthoDB" id="297496at2759"/>
<reference evidence="13" key="1">
    <citation type="submission" date="2017-03" db="EMBL/GenBank/DDBJ databases">
        <title>Genomes of endolithic fungi from Antarctica.</title>
        <authorList>
            <person name="Coleine C."/>
            <person name="Masonjones S."/>
            <person name="Stajich J.E."/>
        </authorList>
    </citation>
    <scope>NUCLEOTIDE SEQUENCE [LARGE SCALE GENOMIC DNA]</scope>
    <source>
        <strain evidence="13">CCFEE 5527</strain>
    </source>
</reference>
<keyword evidence="13" id="KW-1185">Reference proteome</keyword>
<feature type="transmembrane region" description="Helical" evidence="10">
    <location>
        <begin position="365"/>
        <end position="388"/>
    </location>
</feature>
<evidence type="ECO:0000256" key="10">
    <source>
        <dbReference type="SAM" id="Phobius"/>
    </source>
</evidence>
<dbReference type="Pfam" id="PF07885">
    <property type="entry name" value="Ion_trans_2"/>
    <property type="match status" value="2"/>
</dbReference>
<dbReference type="PANTHER" id="PTHR11003">
    <property type="entry name" value="POTASSIUM CHANNEL, SUBFAMILY K"/>
    <property type="match status" value="1"/>
</dbReference>
<dbReference type="GO" id="GO:0022841">
    <property type="term" value="F:potassium ion leak channel activity"/>
    <property type="evidence" value="ECO:0007669"/>
    <property type="project" value="TreeGrafter"/>
</dbReference>
<feature type="region of interest" description="Disordered" evidence="9">
    <location>
        <begin position="687"/>
        <end position="744"/>
    </location>
</feature>
<comment type="caution">
    <text evidence="12">The sequence shown here is derived from an EMBL/GenBank/DDBJ whole genome shotgun (WGS) entry which is preliminary data.</text>
</comment>
<name>A0A1V8SP44_9PEZI</name>
<dbReference type="GO" id="GO:0005886">
    <property type="term" value="C:plasma membrane"/>
    <property type="evidence" value="ECO:0007669"/>
    <property type="project" value="TreeGrafter"/>
</dbReference>
<sequence>MSGIDPGVEDGIKRAADDVESDEHEEEAAKEAEEDYLEPSRWWFASTLFPLLAGTLGPIASGFNICALVYNWRVYVPPGASEIHGEIIKDPAWLIAVNGISLVSALIANMSLLLNMARRVRFSIAQPITIAGFLFAGVLLVCDMAALVSSPTYRIIQPKAQPADNHALSSAFYYAIFASAIYIMTGSLMGVTVYGANHGYYKKDFQLTSSQRTLMLQTMSFVTYLLLGALVFSKVEGWEYLDAVFWADVTLLTVGLGDFSPSTDLGRGLLFPFAIGGILIVGLVIGSIRTLVLERGKEKLTARMTEKQRESAVDHVNEQKQTIKIGLFAEESFSTHPQTPLAQRRKQEFQVMRRVQDMAENRRRYLALFTSATVALLLWMGGAAVFTATEHRQSWTYFNALYFSYTSLLTIGYGDLVLLSNSGKPFFVLWSLLAVPSLTILISNMGDTIVKWVTELTDWLGAVTVLPGDEGVRHTLRTLLRSLTHSSFSGPGIFGVAPKHEDPETEPRASAAAIDDRLRSRLAERLRAHLEEEELDDMEEAQHRGDELQRDIHFYNYVLSRECRNVQKDLVNSGGSPKKYSWGDWEYYLRLMGNGQDDDDTKSFPGQSIPNALVPDAMRIDRRISTQDTAVSPDPLAQRVSKTASSDDSSWGQDWSWLSPSSPLMGTQTESQWILEKLSAALERELNRQRRGARKRPPISFAELKRHVRGEVLGGESSRTEDELRAEEREMREGGADEKRDSSR</sequence>
<dbReference type="FunFam" id="1.10.287.70:FF:000170">
    <property type="entry name" value="Outward-rectifier potassium channel TOK1"/>
    <property type="match status" value="1"/>
</dbReference>
<dbReference type="InterPro" id="IPR013099">
    <property type="entry name" value="K_chnl_dom"/>
</dbReference>
<accession>A0A1V8SP44</accession>
<dbReference type="InterPro" id="IPR003280">
    <property type="entry name" value="2pore_dom_K_chnl"/>
</dbReference>
<gene>
    <name evidence="12" type="ORF">B0A48_13624</name>
</gene>
<keyword evidence="2 8" id="KW-0813">Transport</keyword>
<evidence type="ECO:0000256" key="4">
    <source>
        <dbReference type="ARBA" id="ARBA00022989"/>
    </source>
</evidence>
<evidence type="ECO:0000256" key="5">
    <source>
        <dbReference type="ARBA" id="ARBA00023065"/>
    </source>
</evidence>
<keyword evidence="6 10" id="KW-0472">Membrane</keyword>
<organism evidence="12 13">
    <name type="scientific">Cryoendolithus antarcticus</name>
    <dbReference type="NCBI Taxonomy" id="1507870"/>
    <lineage>
        <taxon>Eukaryota</taxon>
        <taxon>Fungi</taxon>
        <taxon>Dikarya</taxon>
        <taxon>Ascomycota</taxon>
        <taxon>Pezizomycotina</taxon>
        <taxon>Dothideomycetes</taxon>
        <taxon>Dothideomycetidae</taxon>
        <taxon>Cladosporiales</taxon>
        <taxon>Cladosporiaceae</taxon>
        <taxon>Cryoendolithus</taxon>
    </lineage>
</organism>
<keyword evidence="5 8" id="KW-0406">Ion transport</keyword>
<evidence type="ECO:0000256" key="3">
    <source>
        <dbReference type="ARBA" id="ARBA00022692"/>
    </source>
</evidence>
<evidence type="ECO:0000256" key="1">
    <source>
        <dbReference type="ARBA" id="ARBA00004141"/>
    </source>
</evidence>
<comment type="subcellular location">
    <subcellularLocation>
        <location evidence="1">Membrane</location>
        <topology evidence="1">Multi-pass membrane protein</topology>
    </subcellularLocation>
</comment>
<protein>
    <recommendedName>
        <fullName evidence="11">Potassium channel domain-containing protein</fullName>
    </recommendedName>
</protein>
<evidence type="ECO:0000256" key="7">
    <source>
        <dbReference type="ARBA" id="ARBA00023303"/>
    </source>
</evidence>
<keyword evidence="3 8" id="KW-0812">Transmembrane</keyword>
<feature type="transmembrane region" description="Helical" evidence="10">
    <location>
        <begin position="48"/>
        <end position="72"/>
    </location>
</feature>
<dbReference type="FunCoup" id="A0A1V8SP44">
    <property type="interactions" value="16"/>
</dbReference>
<dbReference type="InParanoid" id="A0A1V8SP44"/>
<comment type="similarity">
    <text evidence="8">Belongs to the two pore domain potassium channel (TC 1.A.1.8) family.</text>
</comment>
<feature type="compositionally biased region" description="Basic and acidic residues" evidence="9">
    <location>
        <begin position="718"/>
        <end position="744"/>
    </location>
</feature>
<evidence type="ECO:0000259" key="11">
    <source>
        <dbReference type="Pfam" id="PF07885"/>
    </source>
</evidence>
<feature type="transmembrane region" description="Helical" evidence="10">
    <location>
        <begin position="426"/>
        <end position="446"/>
    </location>
</feature>
<feature type="transmembrane region" description="Helical" evidence="10">
    <location>
        <begin position="128"/>
        <end position="151"/>
    </location>
</feature>
<evidence type="ECO:0000256" key="2">
    <source>
        <dbReference type="ARBA" id="ARBA00022448"/>
    </source>
</evidence>
<feature type="compositionally biased region" description="Acidic residues" evidence="9">
    <location>
        <begin position="18"/>
        <end position="33"/>
    </location>
</feature>
<feature type="domain" description="Potassium channel" evidence="11">
    <location>
        <begin position="221"/>
        <end position="292"/>
    </location>
</feature>
<feature type="region of interest" description="Disordered" evidence="9">
    <location>
        <begin position="1"/>
        <end position="33"/>
    </location>
</feature>
<dbReference type="GO" id="GO:0030322">
    <property type="term" value="P:stabilization of membrane potential"/>
    <property type="evidence" value="ECO:0007669"/>
    <property type="project" value="TreeGrafter"/>
</dbReference>
<dbReference type="PRINTS" id="PR01333">
    <property type="entry name" value="2POREKCHANEL"/>
</dbReference>
<evidence type="ECO:0000256" key="8">
    <source>
        <dbReference type="RuleBase" id="RU003857"/>
    </source>
</evidence>
<dbReference type="STRING" id="1507870.A0A1V8SP44"/>
<dbReference type="Proteomes" id="UP000192596">
    <property type="component" value="Unassembled WGS sequence"/>
</dbReference>
<keyword evidence="4 10" id="KW-1133">Transmembrane helix</keyword>
<dbReference type="EMBL" id="NAJO01000033">
    <property type="protein sequence ID" value="OQO00935.1"/>
    <property type="molecule type" value="Genomic_DNA"/>
</dbReference>
<dbReference type="SUPFAM" id="SSF81324">
    <property type="entry name" value="Voltage-gated potassium channels"/>
    <property type="match status" value="2"/>
</dbReference>
<evidence type="ECO:0000313" key="12">
    <source>
        <dbReference type="EMBL" id="OQO00935.1"/>
    </source>
</evidence>